<dbReference type="HOGENOM" id="CLU_054590_0_1_1"/>
<dbReference type="AlphaFoldDB" id="A0A0C3D083"/>
<dbReference type="EMBL" id="KN832872">
    <property type="protein sequence ID" value="KIN04634.1"/>
    <property type="molecule type" value="Genomic_DNA"/>
</dbReference>
<feature type="domain" description="Dienelactone hydrolase" evidence="1">
    <location>
        <begin position="30"/>
        <end position="248"/>
    </location>
</feature>
<dbReference type="PANTHER" id="PTHR47668">
    <property type="entry name" value="DIENELACTONE HYDROLASE FAMILY PROTEIN (AFU_ORTHOLOGUE AFUA_6G01940)"/>
    <property type="match status" value="1"/>
</dbReference>
<sequence length="248" mass="26730">MTCEACKTIPPVIAEGYTPKGTYEQIGGLKTYVVGNVAKATIAIVDVYDIFGLANQTLQGADALAAALDGIVLVPDFLEGEYAKPEYFGELTPEKQAIKDAFMDRVRDFPKFLGKLSAVVEDGKTKFPTVTGWGSIGLCWGGKVAVLLSGQGTVFKATAQVHPGMLAVEDAEKLTIPHMVLASNGEDVEVVKQYKAVIEGEGKTGVVETYPTMHHGWMGARANLSNPDNLKEYERAYNQVAGFFAKYL</sequence>
<dbReference type="InterPro" id="IPR029058">
    <property type="entry name" value="AB_hydrolase_fold"/>
</dbReference>
<dbReference type="Gene3D" id="3.40.50.1820">
    <property type="entry name" value="alpha/beta hydrolase"/>
    <property type="match status" value="1"/>
</dbReference>
<reference evidence="3" key="2">
    <citation type="submission" date="2015-01" db="EMBL/GenBank/DDBJ databases">
        <title>Evolutionary Origins and Diversification of the Mycorrhizal Mutualists.</title>
        <authorList>
            <consortium name="DOE Joint Genome Institute"/>
            <consortium name="Mycorrhizal Genomics Consortium"/>
            <person name="Kohler A."/>
            <person name="Kuo A."/>
            <person name="Nagy L.G."/>
            <person name="Floudas D."/>
            <person name="Copeland A."/>
            <person name="Barry K.W."/>
            <person name="Cichocki N."/>
            <person name="Veneault-Fourrey C."/>
            <person name="LaButti K."/>
            <person name="Lindquist E.A."/>
            <person name="Lipzen A."/>
            <person name="Lundell T."/>
            <person name="Morin E."/>
            <person name="Murat C."/>
            <person name="Riley R."/>
            <person name="Ohm R."/>
            <person name="Sun H."/>
            <person name="Tunlid A."/>
            <person name="Henrissat B."/>
            <person name="Grigoriev I.V."/>
            <person name="Hibbett D.S."/>
            <person name="Martin F."/>
        </authorList>
    </citation>
    <scope>NUCLEOTIDE SEQUENCE [LARGE SCALE GENOMIC DNA]</scope>
    <source>
        <strain evidence="3">Zn</strain>
    </source>
</reference>
<protein>
    <recommendedName>
        <fullName evidence="1">Dienelactone hydrolase domain-containing protein</fullName>
    </recommendedName>
</protein>
<reference evidence="2 3" key="1">
    <citation type="submission" date="2014-04" db="EMBL/GenBank/DDBJ databases">
        <authorList>
            <consortium name="DOE Joint Genome Institute"/>
            <person name="Kuo A."/>
            <person name="Martino E."/>
            <person name="Perotto S."/>
            <person name="Kohler A."/>
            <person name="Nagy L.G."/>
            <person name="Floudas D."/>
            <person name="Copeland A."/>
            <person name="Barry K.W."/>
            <person name="Cichocki N."/>
            <person name="Veneault-Fourrey C."/>
            <person name="LaButti K."/>
            <person name="Lindquist E.A."/>
            <person name="Lipzen A."/>
            <person name="Lundell T."/>
            <person name="Morin E."/>
            <person name="Murat C."/>
            <person name="Sun H."/>
            <person name="Tunlid A."/>
            <person name="Henrissat B."/>
            <person name="Grigoriev I.V."/>
            <person name="Hibbett D.S."/>
            <person name="Martin F."/>
            <person name="Nordberg H.P."/>
            <person name="Cantor M.N."/>
            <person name="Hua S.X."/>
        </authorList>
    </citation>
    <scope>NUCLEOTIDE SEQUENCE [LARGE SCALE GENOMIC DNA]</scope>
    <source>
        <strain evidence="2 3">Zn</strain>
    </source>
</reference>
<evidence type="ECO:0000313" key="2">
    <source>
        <dbReference type="EMBL" id="KIN04634.1"/>
    </source>
</evidence>
<dbReference type="InParanoid" id="A0A0C3D083"/>
<proteinExistence type="predicted"/>
<evidence type="ECO:0000259" key="1">
    <source>
        <dbReference type="Pfam" id="PF01738"/>
    </source>
</evidence>
<keyword evidence="3" id="KW-1185">Reference proteome</keyword>
<dbReference type="PANTHER" id="PTHR47668:SF1">
    <property type="entry name" value="DIENELACTONE HYDROLASE DOMAIN-CONTAINING PROTEIN-RELATED"/>
    <property type="match status" value="1"/>
</dbReference>
<dbReference type="GO" id="GO:0016787">
    <property type="term" value="F:hydrolase activity"/>
    <property type="evidence" value="ECO:0007669"/>
    <property type="project" value="InterPro"/>
</dbReference>
<dbReference type="OrthoDB" id="2147163at2759"/>
<name>A0A0C3D083_OIDMZ</name>
<evidence type="ECO:0000313" key="3">
    <source>
        <dbReference type="Proteomes" id="UP000054321"/>
    </source>
</evidence>
<dbReference type="SUPFAM" id="SSF53474">
    <property type="entry name" value="alpha/beta-Hydrolases"/>
    <property type="match status" value="1"/>
</dbReference>
<gene>
    <name evidence="2" type="ORF">OIDMADRAFT_156801</name>
</gene>
<dbReference type="InterPro" id="IPR002925">
    <property type="entry name" value="Dienelactn_hydro"/>
</dbReference>
<dbReference type="Proteomes" id="UP000054321">
    <property type="component" value="Unassembled WGS sequence"/>
</dbReference>
<accession>A0A0C3D083</accession>
<dbReference type="Pfam" id="PF01738">
    <property type="entry name" value="DLH"/>
    <property type="match status" value="1"/>
</dbReference>
<dbReference type="STRING" id="913774.A0A0C3D083"/>
<organism evidence="2 3">
    <name type="scientific">Oidiodendron maius (strain Zn)</name>
    <dbReference type="NCBI Taxonomy" id="913774"/>
    <lineage>
        <taxon>Eukaryota</taxon>
        <taxon>Fungi</taxon>
        <taxon>Dikarya</taxon>
        <taxon>Ascomycota</taxon>
        <taxon>Pezizomycotina</taxon>
        <taxon>Leotiomycetes</taxon>
        <taxon>Leotiomycetes incertae sedis</taxon>
        <taxon>Myxotrichaceae</taxon>
        <taxon>Oidiodendron</taxon>
    </lineage>
</organism>